<reference evidence="2 3" key="1">
    <citation type="submission" date="2013-03" db="EMBL/GenBank/DDBJ databases">
        <title>The Genome Sequence of Capronia coronata CBS 617.96.</title>
        <authorList>
            <consortium name="The Broad Institute Genomics Platform"/>
            <person name="Cuomo C."/>
            <person name="de Hoog S."/>
            <person name="Gorbushina A."/>
            <person name="Walker B."/>
            <person name="Young S.K."/>
            <person name="Zeng Q."/>
            <person name="Gargeya S."/>
            <person name="Fitzgerald M."/>
            <person name="Haas B."/>
            <person name="Abouelleil A."/>
            <person name="Allen A.W."/>
            <person name="Alvarado L."/>
            <person name="Arachchi H.M."/>
            <person name="Berlin A.M."/>
            <person name="Chapman S.B."/>
            <person name="Gainer-Dewar J."/>
            <person name="Goldberg J."/>
            <person name="Griggs A."/>
            <person name="Gujja S."/>
            <person name="Hansen M."/>
            <person name="Howarth C."/>
            <person name="Imamovic A."/>
            <person name="Ireland A."/>
            <person name="Larimer J."/>
            <person name="McCowan C."/>
            <person name="Murphy C."/>
            <person name="Pearson M."/>
            <person name="Poon T.W."/>
            <person name="Priest M."/>
            <person name="Roberts A."/>
            <person name="Saif S."/>
            <person name="Shea T."/>
            <person name="Sisk P."/>
            <person name="Sykes S."/>
            <person name="Wortman J."/>
            <person name="Nusbaum C."/>
            <person name="Birren B."/>
        </authorList>
    </citation>
    <scope>NUCLEOTIDE SEQUENCE [LARGE SCALE GENOMIC DNA]</scope>
    <source>
        <strain evidence="2 3">CBS 617.96</strain>
    </source>
</reference>
<dbReference type="GeneID" id="19163209"/>
<dbReference type="HOGENOM" id="CLU_1488865_0_0_1"/>
<protein>
    <submittedName>
        <fullName evidence="2">Uncharacterized protein</fullName>
    </submittedName>
</protein>
<comment type="caution">
    <text evidence="2">The sequence shown here is derived from an EMBL/GenBank/DDBJ whole genome shotgun (WGS) entry which is preliminary data.</text>
</comment>
<evidence type="ECO:0000313" key="2">
    <source>
        <dbReference type="EMBL" id="EXJ80216.1"/>
    </source>
</evidence>
<sequence length="200" mass="22052">MSATTEPSGTSNRQKSKTIMKGPDVRATRAKPAPMSKMTQSAELDEYTASMRHFLAVMDRTSANDISAGDRRDSLDGQMDSGGSSSSSEREKSPEFQWMDLASLRRKHDSVRFDNGFTGNGGAPSKSLARSSSSRQHHYTHSLHHCIGQDGRQYHRECRSTSPAGKTMLSKKRAAHETPQPRSRLKGRGILCPSSEKHCD</sequence>
<dbReference type="EMBL" id="AMWN01000008">
    <property type="protein sequence ID" value="EXJ80216.1"/>
    <property type="molecule type" value="Genomic_DNA"/>
</dbReference>
<dbReference type="RefSeq" id="XP_007727410.1">
    <property type="nucleotide sequence ID" value="XM_007729220.1"/>
</dbReference>
<feature type="compositionally biased region" description="Low complexity" evidence="1">
    <location>
        <begin position="125"/>
        <end position="134"/>
    </location>
</feature>
<feature type="region of interest" description="Disordered" evidence="1">
    <location>
        <begin position="111"/>
        <end position="141"/>
    </location>
</feature>
<gene>
    <name evidence="2" type="ORF">A1O1_08358</name>
</gene>
<dbReference type="Proteomes" id="UP000019484">
    <property type="component" value="Unassembled WGS sequence"/>
</dbReference>
<feature type="region of interest" description="Disordered" evidence="1">
    <location>
        <begin position="161"/>
        <end position="200"/>
    </location>
</feature>
<dbReference type="AlphaFoldDB" id="W9XT92"/>
<feature type="compositionally biased region" description="Polar residues" evidence="1">
    <location>
        <begin position="1"/>
        <end position="13"/>
    </location>
</feature>
<accession>W9XT92</accession>
<evidence type="ECO:0000313" key="3">
    <source>
        <dbReference type="Proteomes" id="UP000019484"/>
    </source>
</evidence>
<proteinExistence type="predicted"/>
<organism evidence="2 3">
    <name type="scientific">Capronia coronata CBS 617.96</name>
    <dbReference type="NCBI Taxonomy" id="1182541"/>
    <lineage>
        <taxon>Eukaryota</taxon>
        <taxon>Fungi</taxon>
        <taxon>Dikarya</taxon>
        <taxon>Ascomycota</taxon>
        <taxon>Pezizomycotina</taxon>
        <taxon>Eurotiomycetes</taxon>
        <taxon>Chaetothyriomycetidae</taxon>
        <taxon>Chaetothyriales</taxon>
        <taxon>Herpotrichiellaceae</taxon>
        <taxon>Capronia</taxon>
    </lineage>
</organism>
<name>W9XT92_9EURO</name>
<keyword evidence="3" id="KW-1185">Reference proteome</keyword>
<feature type="compositionally biased region" description="Low complexity" evidence="1">
    <location>
        <begin position="76"/>
        <end position="87"/>
    </location>
</feature>
<feature type="region of interest" description="Disordered" evidence="1">
    <location>
        <begin position="62"/>
        <end position="97"/>
    </location>
</feature>
<dbReference type="OrthoDB" id="4151708at2759"/>
<feature type="region of interest" description="Disordered" evidence="1">
    <location>
        <begin position="1"/>
        <end position="41"/>
    </location>
</feature>
<evidence type="ECO:0000256" key="1">
    <source>
        <dbReference type="SAM" id="MobiDB-lite"/>
    </source>
</evidence>